<proteinExistence type="predicted"/>
<gene>
    <name evidence="2" type="ORF">P154DRAFT_36294</name>
</gene>
<evidence type="ECO:0000256" key="1">
    <source>
        <dbReference type="SAM" id="MobiDB-lite"/>
    </source>
</evidence>
<sequence>MRDLYTPSTPFVRPNIQLIFSAPRDRMEGRAHEKGLPSSLKRATTRRYIWSCYGCSGAQLALLQKGAVPGSPQKLKTHQLRLRPMSAQSPR</sequence>
<protein>
    <submittedName>
        <fullName evidence="2">Uncharacterized protein</fullName>
    </submittedName>
</protein>
<keyword evidence="3" id="KW-1185">Reference proteome</keyword>
<name>A0A6A5WUQ5_9PLEO</name>
<dbReference type="AlphaFoldDB" id="A0A6A5WUQ5"/>
<evidence type="ECO:0000313" key="3">
    <source>
        <dbReference type="Proteomes" id="UP000799779"/>
    </source>
</evidence>
<reference evidence="2" key="1">
    <citation type="journal article" date="2020" name="Stud. Mycol.">
        <title>101 Dothideomycetes genomes: a test case for predicting lifestyles and emergence of pathogens.</title>
        <authorList>
            <person name="Haridas S."/>
            <person name="Albert R."/>
            <person name="Binder M."/>
            <person name="Bloem J."/>
            <person name="Labutti K."/>
            <person name="Salamov A."/>
            <person name="Andreopoulos B."/>
            <person name="Baker S."/>
            <person name="Barry K."/>
            <person name="Bills G."/>
            <person name="Bluhm B."/>
            <person name="Cannon C."/>
            <person name="Castanera R."/>
            <person name="Culley D."/>
            <person name="Daum C."/>
            <person name="Ezra D."/>
            <person name="Gonzalez J."/>
            <person name="Henrissat B."/>
            <person name="Kuo A."/>
            <person name="Liang C."/>
            <person name="Lipzen A."/>
            <person name="Lutzoni F."/>
            <person name="Magnuson J."/>
            <person name="Mondo S."/>
            <person name="Nolan M."/>
            <person name="Ohm R."/>
            <person name="Pangilinan J."/>
            <person name="Park H.-J."/>
            <person name="Ramirez L."/>
            <person name="Alfaro M."/>
            <person name="Sun H."/>
            <person name="Tritt A."/>
            <person name="Yoshinaga Y."/>
            <person name="Zwiers L.-H."/>
            <person name="Turgeon B."/>
            <person name="Goodwin S."/>
            <person name="Spatafora J."/>
            <person name="Crous P."/>
            <person name="Grigoriev I."/>
        </authorList>
    </citation>
    <scope>NUCLEOTIDE SEQUENCE</scope>
    <source>
        <strain evidence="2">CBS 123094</strain>
    </source>
</reference>
<evidence type="ECO:0000313" key="2">
    <source>
        <dbReference type="EMBL" id="KAF2004684.1"/>
    </source>
</evidence>
<accession>A0A6A5WUQ5</accession>
<dbReference type="EMBL" id="ML977566">
    <property type="protein sequence ID" value="KAF2004684.1"/>
    <property type="molecule type" value="Genomic_DNA"/>
</dbReference>
<organism evidence="2 3">
    <name type="scientific">Amniculicola lignicola CBS 123094</name>
    <dbReference type="NCBI Taxonomy" id="1392246"/>
    <lineage>
        <taxon>Eukaryota</taxon>
        <taxon>Fungi</taxon>
        <taxon>Dikarya</taxon>
        <taxon>Ascomycota</taxon>
        <taxon>Pezizomycotina</taxon>
        <taxon>Dothideomycetes</taxon>
        <taxon>Pleosporomycetidae</taxon>
        <taxon>Pleosporales</taxon>
        <taxon>Amniculicolaceae</taxon>
        <taxon>Amniculicola</taxon>
    </lineage>
</organism>
<dbReference type="Proteomes" id="UP000799779">
    <property type="component" value="Unassembled WGS sequence"/>
</dbReference>
<feature type="region of interest" description="Disordered" evidence="1">
    <location>
        <begin position="70"/>
        <end position="91"/>
    </location>
</feature>